<organism evidence="1 2">
    <name type="scientific">Araneus ventricosus</name>
    <name type="common">Orbweaver spider</name>
    <name type="synonym">Epeira ventricosa</name>
    <dbReference type="NCBI Taxonomy" id="182803"/>
    <lineage>
        <taxon>Eukaryota</taxon>
        <taxon>Metazoa</taxon>
        <taxon>Ecdysozoa</taxon>
        <taxon>Arthropoda</taxon>
        <taxon>Chelicerata</taxon>
        <taxon>Arachnida</taxon>
        <taxon>Araneae</taxon>
        <taxon>Araneomorphae</taxon>
        <taxon>Entelegynae</taxon>
        <taxon>Araneoidea</taxon>
        <taxon>Araneidae</taxon>
        <taxon>Araneus</taxon>
    </lineage>
</organism>
<dbReference type="AlphaFoldDB" id="A0A4Y2PE53"/>
<dbReference type="EMBL" id="BGPR01010849">
    <property type="protein sequence ID" value="GBN48306.1"/>
    <property type="molecule type" value="Genomic_DNA"/>
</dbReference>
<evidence type="ECO:0000313" key="1">
    <source>
        <dbReference type="EMBL" id="GBN48306.1"/>
    </source>
</evidence>
<protein>
    <recommendedName>
        <fullName evidence="3">Integrase catalytic domain-containing protein</fullName>
    </recommendedName>
</protein>
<dbReference type="InterPro" id="IPR012337">
    <property type="entry name" value="RNaseH-like_sf"/>
</dbReference>
<dbReference type="PANTHER" id="PTHR37984">
    <property type="entry name" value="PROTEIN CBG26694"/>
    <property type="match status" value="1"/>
</dbReference>
<dbReference type="GO" id="GO:0003676">
    <property type="term" value="F:nucleic acid binding"/>
    <property type="evidence" value="ECO:0007669"/>
    <property type="project" value="InterPro"/>
</dbReference>
<accession>A0A4Y2PE53</accession>
<gene>
    <name evidence="1" type="ORF">AVEN_168892_1</name>
</gene>
<dbReference type="OrthoDB" id="6435535at2759"/>
<dbReference type="InterPro" id="IPR050951">
    <property type="entry name" value="Retrovirus_Pol_polyprotein"/>
</dbReference>
<name>A0A4Y2PE53_ARAVE</name>
<keyword evidence="2" id="KW-1185">Reference proteome</keyword>
<proteinExistence type="predicted"/>
<reference evidence="1 2" key="1">
    <citation type="journal article" date="2019" name="Sci. Rep.">
        <title>Orb-weaving spider Araneus ventricosus genome elucidates the spidroin gene catalogue.</title>
        <authorList>
            <person name="Kono N."/>
            <person name="Nakamura H."/>
            <person name="Ohtoshi R."/>
            <person name="Moran D.A.P."/>
            <person name="Shinohara A."/>
            <person name="Yoshida Y."/>
            <person name="Fujiwara M."/>
            <person name="Mori M."/>
            <person name="Tomita M."/>
            <person name="Arakawa K."/>
        </authorList>
    </citation>
    <scope>NUCLEOTIDE SEQUENCE [LARGE SCALE GENOMIC DNA]</scope>
</reference>
<dbReference type="Proteomes" id="UP000499080">
    <property type="component" value="Unassembled WGS sequence"/>
</dbReference>
<dbReference type="Gene3D" id="3.30.420.10">
    <property type="entry name" value="Ribonuclease H-like superfamily/Ribonuclease H"/>
    <property type="match status" value="1"/>
</dbReference>
<dbReference type="SUPFAM" id="SSF53098">
    <property type="entry name" value="Ribonuclease H-like"/>
    <property type="match status" value="1"/>
</dbReference>
<dbReference type="InterPro" id="IPR036397">
    <property type="entry name" value="RNaseH_sf"/>
</dbReference>
<evidence type="ECO:0008006" key="3">
    <source>
        <dbReference type="Google" id="ProtNLM"/>
    </source>
</evidence>
<comment type="caution">
    <text evidence="1">The sequence shown here is derived from an EMBL/GenBank/DDBJ whole genome shotgun (WGS) entry which is preliminary data.</text>
</comment>
<sequence length="125" mass="14271">MNSLNRGPTVSDNGTQFVSAVMQQLCWLLHIQQEPIPVYHPQANPVERKNRDLKLRLSILIGDQHDKWDEYLPAILFAMNTVKCDTTGQTAAFLQFGQELRTTHGVTHDLRAIINNDNSRKLHPK</sequence>
<evidence type="ECO:0000313" key="2">
    <source>
        <dbReference type="Proteomes" id="UP000499080"/>
    </source>
</evidence>
<dbReference type="PANTHER" id="PTHR37984:SF5">
    <property type="entry name" value="PROTEIN NYNRIN-LIKE"/>
    <property type="match status" value="1"/>
</dbReference>